<sequence>MDLYSRCVALFKVLLPLAALAILATLFLLSRGVDFTATPFAQKDLAERMRDQQITAPYFSGVTPEGDEIMFKAGVVRPGSKGAPAEADDLSAKITLVDGAKITLKSQKGSIDMRQDLAHFKGDVRITTSTGYVVTTDQLDTALSGVAARTPGPVAGTGPLGDFTAGGMTLKSETPGASVHMHFNRGVRMIYHPQKPKD</sequence>
<dbReference type="Proteomes" id="UP000613255">
    <property type="component" value="Unassembled WGS sequence"/>
</dbReference>
<dbReference type="InterPro" id="IPR010664">
    <property type="entry name" value="LipoPS_assembly_LptC-rel"/>
</dbReference>
<gene>
    <name evidence="1" type="primary">lptC</name>
    <name evidence="1" type="ORF">JAO82_01135</name>
</gene>
<proteinExistence type="predicted"/>
<protein>
    <submittedName>
        <fullName evidence="1">LPS export ABC transporter periplasmic protein LptC</fullName>
    </submittedName>
</protein>
<keyword evidence="2" id="KW-1185">Reference proteome</keyword>
<reference evidence="1" key="1">
    <citation type="submission" date="2020-12" db="EMBL/GenBank/DDBJ databases">
        <title>Pontibaca salina gen. nov., sp. nov., isolated from marine sediment.</title>
        <authorList>
            <person name="Bo J."/>
            <person name="Wang S."/>
            <person name="Song X."/>
            <person name="Du Z."/>
        </authorList>
    </citation>
    <scope>NUCLEOTIDE SEQUENCE</scope>
    <source>
        <strain evidence="1">S1109L</strain>
    </source>
</reference>
<comment type="caution">
    <text evidence="1">The sequence shown here is derived from an EMBL/GenBank/DDBJ whole genome shotgun (WGS) entry which is preliminary data.</text>
</comment>
<dbReference type="AlphaFoldDB" id="A0A934HQ05"/>
<accession>A0A934HQ05</accession>
<name>A0A934HQ05_9RHOB</name>
<evidence type="ECO:0000313" key="1">
    <source>
        <dbReference type="EMBL" id="MBI6628470.1"/>
    </source>
</evidence>
<organism evidence="1 2">
    <name type="scientific">Pontibaca salina</name>
    <dbReference type="NCBI Taxonomy" id="2795731"/>
    <lineage>
        <taxon>Bacteria</taxon>
        <taxon>Pseudomonadati</taxon>
        <taxon>Pseudomonadota</taxon>
        <taxon>Alphaproteobacteria</taxon>
        <taxon>Rhodobacterales</taxon>
        <taxon>Roseobacteraceae</taxon>
        <taxon>Pontibaca</taxon>
    </lineage>
</organism>
<dbReference type="RefSeq" id="WP_198684487.1">
    <property type="nucleotide sequence ID" value="NZ_JAEIJD010000001.1"/>
</dbReference>
<evidence type="ECO:0000313" key="2">
    <source>
        <dbReference type="Proteomes" id="UP000613255"/>
    </source>
</evidence>
<dbReference type="Gene3D" id="2.60.450.10">
    <property type="entry name" value="Lipopolysaccharide (LPS) transport protein A like domain"/>
    <property type="match status" value="1"/>
</dbReference>
<dbReference type="Pfam" id="PF06835">
    <property type="entry name" value="LptC"/>
    <property type="match status" value="1"/>
</dbReference>
<dbReference type="EMBL" id="JAEIJD010000001">
    <property type="protein sequence ID" value="MBI6628470.1"/>
    <property type="molecule type" value="Genomic_DNA"/>
</dbReference>